<proteinExistence type="predicted"/>
<protein>
    <submittedName>
        <fullName evidence="3">PPOX class F420-dependent oxidoreductase</fullName>
    </submittedName>
</protein>
<organism evidence="3 4">
    <name type="scientific">Gordonia iterans</name>
    <dbReference type="NCBI Taxonomy" id="1004901"/>
    <lineage>
        <taxon>Bacteria</taxon>
        <taxon>Bacillati</taxon>
        <taxon>Actinomycetota</taxon>
        <taxon>Actinomycetes</taxon>
        <taxon>Mycobacteriales</taxon>
        <taxon>Gordoniaceae</taxon>
        <taxon>Gordonia</taxon>
    </lineage>
</organism>
<dbReference type="GO" id="GO:0070967">
    <property type="term" value="F:coenzyme F420 binding"/>
    <property type="evidence" value="ECO:0007669"/>
    <property type="project" value="TreeGrafter"/>
</dbReference>
<name>A0A2S0KHR3_9ACTN</name>
<dbReference type="KEGG" id="git:C6V83_14135"/>
<dbReference type="AlphaFoldDB" id="A0A2S0KHR3"/>
<dbReference type="GO" id="GO:0005829">
    <property type="term" value="C:cytosol"/>
    <property type="evidence" value="ECO:0007669"/>
    <property type="project" value="TreeGrafter"/>
</dbReference>
<accession>A0A2S0KHR3</accession>
<dbReference type="InterPro" id="IPR019920">
    <property type="entry name" value="F420-binding_dom_put"/>
</dbReference>
<dbReference type="PANTHER" id="PTHR35176">
    <property type="entry name" value="HEME OXYGENASE HI_0854-RELATED"/>
    <property type="match status" value="1"/>
</dbReference>
<evidence type="ECO:0000313" key="3">
    <source>
        <dbReference type="EMBL" id="AVM01220.1"/>
    </source>
</evidence>
<dbReference type="SUPFAM" id="SSF50475">
    <property type="entry name" value="FMN-binding split barrel"/>
    <property type="match status" value="1"/>
</dbReference>
<dbReference type="GO" id="GO:0016627">
    <property type="term" value="F:oxidoreductase activity, acting on the CH-CH group of donors"/>
    <property type="evidence" value="ECO:0007669"/>
    <property type="project" value="TreeGrafter"/>
</dbReference>
<dbReference type="Proteomes" id="UP000239814">
    <property type="component" value="Chromosome"/>
</dbReference>
<dbReference type="InterPro" id="IPR012349">
    <property type="entry name" value="Split_barrel_FMN-bd"/>
</dbReference>
<reference evidence="3 4" key="1">
    <citation type="submission" date="2018-03" db="EMBL/GenBank/DDBJ databases">
        <title>Characteristics and genome of n-alkane degrading marine bacteria Gordonia iterans isolated from crude oil contaminated in Tae-an, South Korea.</title>
        <authorList>
            <person name="Lee S.-S."/>
            <person name="Kim H."/>
        </authorList>
    </citation>
    <scope>NUCLEOTIDE SEQUENCE [LARGE SCALE GENOMIC DNA]</scope>
    <source>
        <strain evidence="3 4">Co17</strain>
    </source>
</reference>
<dbReference type="EMBL" id="CP027433">
    <property type="protein sequence ID" value="AVM01220.1"/>
    <property type="molecule type" value="Genomic_DNA"/>
</dbReference>
<dbReference type="InterPro" id="IPR052019">
    <property type="entry name" value="F420H2_bilvrd_red/Heme_oxyg"/>
</dbReference>
<evidence type="ECO:0000256" key="1">
    <source>
        <dbReference type="ARBA" id="ARBA00023002"/>
    </source>
</evidence>
<dbReference type="NCBIfam" id="TIGR03618">
    <property type="entry name" value="Rv1155_F420"/>
    <property type="match status" value="1"/>
</dbReference>
<dbReference type="PANTHER" id="PTHR35176:SF6">
    <property type="entry name" value="HEME OXYGENASE HI_0854-RELATED"/>
    <property type="match status" value="1"/>
</dbReference>
<feature type="domain" description="Pyridoxamine 5'-phosphate oxidase N-terminal" evidence="2">
    <location>
        <begin position="13"/>
        <end position="152"/>
    </location>
</feature>
<dbReference type="Pfam" id="PF01243">
    <property type="entry name" value="PNPOx_N"/>
    <property type="match status" value="1"/>
</dbReference>
<keyword evidence="1" id="KW-0560">Oxidoreductase</keyword>
<gene>
    <name evidence="3" type="ORF">C6V83_14135</name>
</gene>
<keyword evidence="4" id="KW-1185">Reference proteome</keyword>
<dbReference type="Gene3D" id="2.30.110.10">
    <property type="entry name" value="Electron Transport, Fmn-binding Protein, Chain A"/>
    <property type="match status" value="1"/>
</dbReference>
<dbReference type="OrthoDB" id="158738at2"/>
<dbReference type="RefSeq" id="WP_105942930.1">
    <property type="nucleotide sequence ID" value="NZ_CP027433.1"/>
</dbReference>
<evidence type="ECO:0000259" key="2">
    <source>
        <dbReference type="Pfam" id="PF01243"/>
    </source>
</evidence>
<evidence type="ECO:0000313" key="4">
    <source>
        <dbReference type="Proteomes" id="UP000239814"/>
    </source>
</evidence>
<sequence length="173" mass="19576">MGTNQRSQIVMTDDEIADFVRRNRTATMATVGRDGQPHLVAMWYGLLESPDGGPVPEVWFETKAKSQKAVNLRRNPRITVLIEDGLTYDTLRGVAIEGFATIYDDEEHCLAAGISVWERYNGPYTDDLRPAVDAMMHKRVAVRVVPERLRSWDHRKLNLPEMPLAGSTSPFYT</sequence>
<dbReference type="InterPro" id="IPR011576">
    <property type="entry name" value="Pyridox_Oxase_N"/>
</dbReference>